<feature type="signal peptide" evidence="2">
    <location>
        <begin position="1"/>
        <end position="27"/>
    </location>
</feature>
<organism evidence="3 4">
    <name type="scientific">Thioalkalivibrio denitrificans</name>
    <dbReference type="NCBI Taxonomy" id="108003"/>
    <lineage>
        <taxon>Bacteria</taxon>
        <taxon>Pseudomonadati</taxon>
        <taxon>Pseudomonadota</taxon>
        <taxon>Gammaproteobacteria</taxon>
        <taxon>Chromatiales</taxon>
        <taxon>Ectothiorhodospiraceae</taxon>
        <taxon>Thioalkalivibrio</taxon>
    </lineage>
</organism>
<keyword evidence="2" id="KW-0732">Signal</keyword>
<name>A0A1V3NRG8_9GAMM</name>
<evidence type="ECO:0000313" key="3">
    <source>
        <dbReference type="EMBL" id="OOG27641.1"/>
    </source>
</evidence>
<dbReference type="RefSeq" id="WP_077277659.1">
    <property type="nucleotide sequence ID" value="NZ_MVBK01000018.1"/>
</dbReference>
<dbReference type="AlphaFoldDB" id="A0A1V3NRG8"/>
<feature type="chain" id="PRO_5012844396" description="DUF2946 domain-containing protein" evidence="2">
    <location>
        <begin position="28"/>
        <end position="121"/>
    </location>
</feature>
<accession>A0A1V3NRG8</accession>
<comment type="caution">
    <text evidence="3">The sequence shown here is derived from an EMBL/GenBank/DDBJ whole genome shotgun (WGS) entry which is preliminary data.</text>
</comment>
<keyword evidence="4" id="KW-1185">Reference proteome</keyword>
<reference evidence="3 4" key="1">
    <citation type="submission" date="2017-02" db="EMBL/GenBank/DDBJ databases">
        <title>Genomic diversity within the haloalkaliphilic genus Thioalkalivibrio.</title>
        <authorList>
            <person name="Ahn A.-C."/>
            <person name="Meier-Kolthoff J."/>
            <person name="Overmars L."/>
            <person name="Richter M."/>
            <person name="Woyke T."/>
            <person name="Sorokin D.Y."/>
            <person name="Muyzer G."/>
        </authorList>
    </citation>
    <scope>NUCLEOTIDE SEQUENCE [LARGE SCALE GENOMIC DNA]</scope>
    <source>
        <strain evidence="3 4">ALJD</strain>
    </source>
</reference>
<gene>
    <name evidence="3" type="ORF">B1C78_03035</name>
</gene>
<dbReference type="EMBL" id="MVBK01000018">
    <property type="protein sequence ID" value="OOG27641.1"/>
    <property type="molecule type" value="Genomic_DNA"/>
</dbReference>
<evidence type="ECO:0000256" key="2">
    <source>
        <dbReference type="SAM" id="SignalP"/>
    </source>
</evidence>
<evidence type="ECO:0008006" key="5">
    <source>
        <dbReference type="Google" id="ProtNLM"/>
    </source>
</evidence>
<proteinExistence type="predicted"/>
<sequence>MDAPLRRLLTLLIAVSLIMAPVGSALAMVGMAGEHAVSVHCPESGTAPADGLHTDQADADQSRADGTCCDAPCLMKCGHGATALPSPVVTFSLSDTDPAVSSVAALADVHFPPPGHPPKVR</sequence>
<feature type="compositionally biased region" description="Basic and acidic residues" evidence="1">
    <location>
        <begin position="52"/>
        <end position="61"/>
    </location>
</feature>
<evidence type="ECO:0000313" key="4">
    <source>
        <dbReference type="Proteomes" id="UP000189462"/>
    </source>
</evidence>
<protein>
    <recommendedName>
        <fullName evidence="5">DUF2946 domain-containing protein</fullName>
    </recommendedName>
</protein>
<dbReference type="Proteomes" id="UP000189462">
    <property type="component" value="Unassembled WGS sequence"/>
</dbReference>
<evidence type="ECO:0000256" key="1">
    <source>
        <dbReference type="SAM" id="MobiDB-lite"/>
    </source>
</evidence>
<feature type="region of interest" description="Disordered" evidence="1">
    <location>
        <begin position="40"/>
        <end position="61"/>
    </location>
</feature>